<gene>
    <name evidence="2" type="ORF">PAHAL_6G258100</name>
</gene>
<accession>A0A2T8IHJ4</accession>
<dbReference type="AlphaFoldDB" id="A0A2T8IHJ4"/>
<feature type="compositionally biased region" description="Basic and acidic residues" evidence="1">
    <location>
        <begin position="55"/>
        <end position="71"/>
    </location>
</feature>
<dbReference type="Proteomes" id="UP000243499">
    <property type="component" value="Chromosome 6"/>
</dbReference>
<dbReference type="Gramene" id="PVH37150">
    <property type="protein sequence ID" value="PVH37150"/>
    <property type="gene ID" value="PAHAL_6G258100"/>
</dbReference>
<sequence>MLLSSNKDPGSMSRNTRTQAGENNYGVQTKVLGNPARKEDGESRATPPLTIPQRSDGRRRLHGEQGSRLELAEQYEAEE</sequence>
<feature type="region of interest" description="Disordered" evidence="1">
    <location>
        <begin position="1"/>
        <end position="79"/>
    </location>
</feature>
<proteinExistence type="predicted"/>
<reference evidence="2" key="1">
    <citation type="submission" date="2018-04" db="EMBL/GenBank/DDBJ databases">
        <title>WGS assembly of Panicum hallii.</title>
        <authorList>
            <person name="Lovell J."/>
            <person name="Jenkins J."/>
            <person name="Lowry D."/>
            <person name="Mamidi S."/>
            <person name="Sreedasyam A."/>
            <person name="Weng X."/>
            <person name="Barry K."/>
            <person name="Bonette J."/>
            <person name="Campitelli B."/>
            <person name="Daum C."/>
            <person name="Gordon S."/>
            <person name="Gould B."/>
            <person name="Lipzen A."/>
            <person name="Macqueen A."/>
            <person name="Palacio-Mejia J."/>
            <person name="Plott C."/>
            <person name="Shakirov E."/>
            <person name="Shu S."/>
            <person name="Yoshinaga Y."/>
            <person name="Zane M."/>
            <person name="Rokhsar D."/>
            <person name="Grimwood J."/>
            <person name="Schmutz J."/>
            <person name="Juenger T."/>
        </authorList>
    </citation>
    <scope>NUCLEOTIDE SEQUENCE [LARGE SCALE GENOMIC DNA]</scope>
    <source>
        <strain evidence="2">FIL2</strain>
    </source>
</reference>
<protein>
    <submittedName>
        <fullName evidence="2">Uncharacterized protein</fullName>
    </submittedName>
</protein>
<evidence type="ECO:0000256" key="1">
    <source>
        <dbReference type="SAM" id="MobiDB-lite"/>
    </source>
</evidence>
<feature type="compositionally biased region" description="Polar residues" evidence="1">
    <location>
        <begin position="1"/>
        <end position="27"/>
    </location>
</feature>
<name>A0A2T8IHJ4_9POAL</name>
<organism evidence="2">
    <name type="scientific">Panicum hallii</name>
    <dbReference type="NCBI Taxonomy" id="206008"/>
    <lineage>
        <taxon>Eukaryota</taxon>
        <taxon>Viridiplantae</taxon>
        <taxon>Streptophyta</taxon>
        <taxon>Embryophyta</taxon>
        <taxon>Tracheophyta</taxon>
        <taxon>Spermatophyta</taxon>
        <taxon>Magnoliopsida</taxon>
        <taxon>Liliopsida</taxon>
        <taxon>Poales</taxon>
        <taxon>Poaceae</taxon>
        <taxon>PACMAD clade</taxon>
        <taxon>Panicoideae</taxon>
        <taxon>Panicodae</taxon>
        <taxon>Paniceae</taxon>
        <taxon>Panicinae</taxon>
        <taxon>Panicum</taxon>
        <taxon>Panicum sect. Panicum</taxon>
    </lineage>
</organism>
<dbReference type="EMBL" id="CM008051">
    <property type="protein sequence ID" value="PVH37150.1"/>
    <property type="molecule type" value="Genomic_DNA"/>
</dbReference>
<evidence type="ECO:0000313" key="2">
    <source>
        <dbReference type="EMBL" id="PVH37150.1"/>
    </source>
</evidence>